<dbReference type="RefSeq" id="WP_209653936.1">
    <property type="nucleotide sequence ID" value="NZ_CP047357.1"/>
</dbReference>
<name>A0ABS4U9X5_9CORY</name>
<proteinExistence type="predicted"/>
<comment type="caution">
    <text evidence="1">The sequence shown here is derived from an EMBL/GenBank/DDBJ whole genome shotgun (WGS) entry which is preliminary data.</text>
</comment>
<gene>
    <name evidence="1" type="ORF">JOF33_002005</name>
</gene>
<sequence length="110" mass="12361">MPHPVDRAAAIIAQEWATFSTRDLCGHEISLARALYHAGMLAADADLPDKWDTWRDRYTAQRKRAADLEHLVRVKKAENTALKKTMHALIVALDSDDPPTINDESLTEEP</sequence>
<reference evidence="1 2" key="1">
    <citation type="submission" date="2021-03" db="EMBL/GenBank/DDBJ databases">
        <title>Sequencing the genomes of 1000 actinobacteria strains.</title>
        <authorList>
            <person name="Klenk H.-P."/>
        </authorList>
    </citation>
    <scope>NUCLEOTIDE SEQUENCE [LARGE SCALE GENOMIC DNA]</scope>
    <source>
        <strain evidence="1 2">DSM 44506</strain>
    </source>
</reference>
<evidence type="ECO:0000313" key="1">
    <source>
        <dbReference type="EMBL" id="MBP2333306.1"/>
    </source>
</evidence>
<keyword evidence="2" id="KW-1185">Reference proteome</keyword>
<dbReference type="EMBL" id="JAGINY010000001">
    <property type="protein sequence ID" value="MBP2333306.1"/>
    <property type="molecule type" value="Genomic_DNA"/>
</dbReference>
<evidence type="ECO:0000313" key="2">
    <source>
        <dbReference type="Proteomes" id="UP001519305"/>
    </source>
</evidence>
<protein>
    <submittedName>
        <fullName evidence="1">Uncharacterized protein</fullName>
    </submittedName>
</protein>
<dbReference type="Proteomes" id="UP001519305">
    <property type="component" value="Unassembled WGS sequence"/>
</dbReference>
<organism evidence="1 2">
    <name type="scientific">Corynebacterium freneyi</name>
    <dbReference type="NCBI Taxonomy" id="134034"/>
    <lineage>
        <taxon>Bacteria</taxon>
        <taxon>Bacillati</taxon>
        <taxon>Actinomycetota</taxon>
        <taxon>Actinomycetes</taxon>
        <taxon>Mycobacteriales</taxon>
        <taxon>Corynebacteriaceae</taxon>
        <taxon>Corynebacterium</taxon>
    </lineage>
</organism>
<accession>A0ABS4U9X5</accession>